<proteinExistence type="predicted"/>
<protein>
    <submittedName>
        <fullName evidence="2">Dse3 protein</fullName>
    </submittedName>
</protein>
<evidence type="ECO:0000313" key="3">
    <source>
        <dbReference type="Proteomes" id="UP001377567"/>
    </source>
</evidence>
<dbReference type="Proteomes" id="UP001377567">
    <property type="component" value="Unassembled WGS sequence"/>
</dbReference>
<dbReference type="EMBL" id="BTGD01000025">
    <property type="protein sequence ID" value="GMM58609.1"/>
    <property type="molecule type" value="Genomic_DNA"/>
</dbReference>
<comment type="caution">
    <text evidence="2">The sequence shown here is derived from an EMBL/GenBank/DDBJ whole genome shotgun (WGS) entry which is preliminary data.</text>
</comment>
<organism evidence="2 3">
    <name type="scientific">Maudiozyma humilis</name>
    <name type="common">Sour dough yeast</name>
    <name type="synonym">Kazachstania humilis</name>
    <dbReference type="NCBI Taxonomy" id="51915"/>
    <lineage>
        <taxon>Eukaryota</taxon>
        <taxon>Fungi</taxon>
        <taxon>Dikarya</taxon>
        <taxon>Ascomycota</taxon>
        <taxon>Saccharomycotina</taxon>
        <taxon>Saccharomycetes</taxon>
        <taxon>Saccharomycetales</taxon>
        <taxon>Saccharomycetaceae</taxon>
        <taxon>Maudiozyma</taxon>
    </lineage>
</organism>
<dbReference type="AlphaFoldDB" id="A0AAV5S8X5"/>
<evidence type="ECO:0000256" key="1">
    <source>
        <dbReference type="SAM" id="MobiDB-lite"/>
    </source>
</evidence>
<accession>A0AAV5S8X5</accession>
<reference evidence="2 3" key="1">
    <citation type="journal article" date="2023" name="Elife">
        <title>Identification of key yeast species and microbe-microbe interactions impacting larval growth of Drosophila in the wild.</title>
        <authorList>
            <person name="Mure A."/>
            <person name="Sugiura Y."/>
            <person name="Maeda R."/>
            <person name="Honda K."/>
            <person name="Sakurai N."/>
            <person name="Takahashi Y."/>
            <person name="Watada M."/>
            <person name="Katoh T."/>
            <person name="Gotoh A."/>
            <person name="Gotoh Y."/>
            <person name="Taniguchi I."/>
            <person name="Nakamura K."/>
            <person name="Hayashi T."/>
            <person name="Katayama T."/>
            <person name="Uemura T."/>
            <person name="Hattori Y."/>
        </authorList>
    </citation>
    <scope>NUCLEOTIDE SEQUENCE [LARGE SCALE GENOMIC DNA]</scope>
    <source>
        <strain evidence="2 3">KH-74</strain>
    </source>
</reference>
<gene>
    <name evidence="2" type="ORF">DAKH74_052260</name>
</gene>
<evidence type="ECO:0000313" key="2">
    <source>
        <dbReference type="EMBL" id="GMM58609.1"/>
    </source>
</evidence>
<sequence>MPRKFLGQRIERGVDVLRPPSLTLTADDIANIPPIPSSGSEESLVLGDGEIPKERKVKRLSKRYGGTIYFKKRLESVPEIFLHDFKKRQQDSTPQKHMPADLVGVARMPTIKERYTQGRISPNNRRVLQRAQRQAPSAAPYRYVSERPVPPFTRSNELHPNIKARKAPYPTEGTLPKAELKYHHPNYTRSTNEILFDEILEAYAADKDDDSIPSLDNNNMPCYNKNSVLNNEVERVLEHVQKHQNMVEMQKRVKALDNIDENSDDSASLESAKRHAKHLSDLISTQDESGDASSETWTEGEESSSESNQEGYETAIETLPSSIEVEDLHIHDEPLLDDVSYTEKPNKLVHMSLKKITISPKILEVDYDDDDDEEDELATTPVSLAHEMRMLKVILPTSSYESDVDTPNSNDTIAALRAKIDNISLVDVEDRCSVSSSVYS</sequence>
<name>A0AAV5S8X5_MAUHU</name>
<feature type="region of interest" description="Disordered" evidence="1">
    <location>
        <begin position="261"/>
        <end position="313"/>
    </location>
</feature>
<keyword evidence="3" id="KW-1185">Reference proteome</keyword>